<evidence type="ECO:0000313" key="4">
    <source>
        <dbReference type="Proteomes" id="UP000274391"/>
    </source>
</evidence>
<evidence type="ECO:0000256" key="2">
    <source>
        <dbReference type="SAM" id="Phobius"/>
    </source>
</evidence>
<dbReference type="RefSeq" id="WP_124969707.1">
    <property type="nucleotide sequence ID" value="NZ_RQVS01000003.1"/>
</dbReference>
<dbReference type="EMBL" id="RQVS01000003">
    <property type="protein sequence ID" value="RRJ87823.1"/>
    <property type="molecule type" value="Genomic_DNA"/>
</dbReference>
<sequence>MTASTLEAEAPITATEPPRNDLVPHQPHSWVAILCIVLGLFLAVGLGIAAFMNVGFNSQRTMVSATAVTEATEKLLISGGRGDLVVQFSGTENVASFTSESRSATGQPIMELITEGDTMVLRSTGNDSGLGGVFDAVTGTLTLPATLQGVLDLQVDLNGGAVLIDGPVAALHGTMNAGVLTVLNHVRDVNLSTSMGTVDLAGGGSNVTLDISAGSAYLDGDFDTINVTADAADIHVDGQTHLAFTAQMNLSELSLRLGPTPPADITISSETGSAFLDLPPGTYQLAHNEGAAVTTTIDPSFNVNGGADSPRITLETSWSDVTIMPW</sequence>
<keyword evidence="4" id="KW-1185">Reference proteome</keyword>
<evidence type="ECO:0008006" key="5">
    <source>
        <dbReference type="Google" id="ProtNLM"/>
    </source>
</evidence>
<keyword evidence="2" id="KW-1133">Transmembrane helix</keyword>
<reference evidence="3 4" key="1">
    <citation type="submission" date="2018-11" db="EMBL/GenBank/DDBJ databases">
        <title>YIM 102482-1 draft genome.</title>
        <authorList>
            <person name="Li G."/>
            <person name="Jiang Y."/>
        </authorList>
    </citation>
    <scope>NUCLEOTIDE SEQUENCE [LARGE SCALE GENOMIC DNA]</scope>
    <source>
        <strain evidence="3 4">YIM 102482-1</strain>
    </source>
</reference>
<dbReference type="Proteomes" id="UP000274391">
    <property type="component" value="Unassembled WGS sequence"/>
</dbReference>
<name>A0A3P3W4U0_9MICO</name>
<evidence type="ECO:0000313" key="3">
    <source>
        <dbReference type="EMBL" id="RRJ87823.1"/>
    </source>
</evidence>
<proteinExistence type="predicted"/>
<comment type="caution">
    <text evidence="3">The sequence shown here is derived from an EMBL/GenBank/DDBJ whole genome shotgun (WGS) entry which is preliminary data.</text>
</comment>
<protein>
    <recommendedName>
        <fullName evidence="5">Adhesin domain-containing protein</fullName>
    </recommendedName>
</protein>
<dbReference type="AlphaFoldDB" id="A0A3P3W4U0"/>
<accession>A0A3P3W4U0</accession>
<keyword evidence="2" id="KW-0812">Transmembrane</keyword>
<feature type="region of interest" description="Disordered" evidence="1">
    <location>
        <begin position="1"/>
        <end position="21"/>
    </location>
</feature>
<evidence type="ECO:0000256" key="1">
    <source>
        <dbReference type="SAM" id="MobiDB-lite"/>
    </source>
</evidence>
<organism evidence="3 4">
    <name type="scientific">Gulosibacter macacae</name>
    <dbReference type="NCBI Taxonomy" id="2488791"/>
    <lineage>
        <taxon>Bacteria</taxon>
        <taxon>Bacillati</taxon>
        <taxon>Actinomycetota</taxon>
        <taxon>Actinomycetes</taxon>
        <taxon>Micrococcales</taxon>
        <taxon>Microbacteriaceae</taxon>
        <taxon>Gulosibacter</taxon>
    </lineage>
</organism>
<feature type="transmembrane region" description="Helical" evidence="2">
    <location>
        <begin position="30"/>
        <end position="52"/>
    </location>
</feature>
<dbReference type="OrthoDB" id="5298153at2"/>
<gene>
    <name evidence="3" type="ORF">EG850_02885</name>
</gene>
<keyword evidence="2" id="KW-0472">Membrane</keyword>